<evidence type="ECO:0000313" key="1">
    <source>
        <dbReference type="EMBL" id="MPN64390.1"/>
    </source>
</evidence>
<sequence>MVLDNKGKYIDGKGNRFMKLYVPLELISKI</sequence>
<gene>
    <name evidence="1" type="ORF">SDC9_212162</name>
</gene>
<dbReference type="AlphaFoldDB" id="A0A645JMS8"/>
<reference evidence="1" key="1">
    <citation type="submission" date="2019-08" db="EMBL/GenBank/DDBJ databases">
        <authorList>
            <person name="Kucharzyk K."/>
            <person name="Murdoch R.W."/>
            <person name="Higgins S."/>
            <person name="Loffler F."/>
        </authorList>
    </citation>
    <scope>NUCLEOTIDE SEQUENCE</scope>
</reference>
<protein>
    <submittedName>
        <fullName evidence="1">Uncharacterized protein</fullName>
    </submittedName>
</protein>
<comment type="caution">
    <text evidence="1">The sequence shown here is derived from an EMBL/GenBank/DDBJ whole genome shotgun (WGS) entry which is preliminary data.</text>
</comment>
<accession>A0A645JMS8</accession>
<organism evidence="1">
    <name type="scientific">bioreactor metagenome</name>
    <dbReference type="NCBI Taxonomy" id="1076179"/>
    <lineage>
        <taxon>unclassified sequences</taxon>
        <taxon>metagenomes</taxon>
        <taxon>ecological metagenomes</taxon>
    </lineage>
</organism>
<proteinExistence type="predicted"/>
<dbReference type="EMBL" id="VSSQ01145191">
    <property type="protein sequence ID" value="MPN64390.1"/>
    <property type="molecule type" value="Genomic_DNA"/>
</dbReference>
<name>A0A645JMS8_9ZZZZ</name>